<feature type="transmembrane region" description="Helical" evidence="7">
    <location>
        <begin position="246"/>
        <end position="266"/>
    </location>
</feature>
<feature type="transmembrane region" description="Helical" evidence="7">
    <location>
        <begin position="153"/>
        <end position="172"/>
    </location>
</feature>
<dbReference type="PANTHER" id="PTHR39087">
    <property type="entry name" value="UPF0104 MEMBRANE PROTEIN MJ1595"/>
    <property type="match status" value="1"/>
</dbReference>
<name>D0LW16_HALO1</name>
<keyword evidence="4 7" id="KW-1133">Transmembrane helix</keyword>
<evidence type="ECO:0000256" key="7">
    <source>
        <dbReference type="SAM" id="Phobius"/>
    </source>
</evidence>
<feature type="transmembrane region" description="Helical" evidence="7">
    <location>
        <begin position="42"/>
        <end position="61"/>
    </location>
</feature>
<dbReference type="Pfam" id="PF03706">
    <property type="entry name" value="LPG_synthase_TM"/>
    <property type="match status" value="1"/>
</dbReference>
<dbReference type="AlphaFoldDB" id="D0LW16"/>
<evidence type="ECO:0000256" key="3">
    <source>
        <dbReference type="ARBA" id="ARBA00022692"/>
    </source>
</evidence>
<dbReference type="OrthoDB" id="9786506at2"/>
<dbReference type="HOGENOM" id="CLU_048072_3_1_7"/>
<proteinExistence type="predicted"/>
<reference evidence="8 9" key="1">
    <citation type="journal article" date="2010" name="Stand. Genomic Sci.">
        <title>Complete genome sequence of Haliangium ochraceum type strain (SMP-2).</title>
        <authorList>
            <consortium name="US DOE Joint Genome Institute (JGI-PGF)"/>
            <person name="Ivanova N."/>
            <person name="Daum C."/>
            <person name="Lang E."/>
            <person name="Abt B."/>
            <person name="Kopitz M."/>
            <person name="Saunders E."/>
            <person name="Lapidus A."/>
            <person name="Lucas S."/>
            <person name="Glavina Del Rio T."/>
            <person name="Nolan M."/>
            <person name="Tice H."/>
            <person name="Copeland A."/>
            <person name="Cheng J.F."/>
            <person name="Chen F."/>
            <person name="Bruce D."/>
            <person name="Goodwin L."/>
            <person name="Pitluck S."/>
            <person name="Mavromatis K."/>
            <person name="Pati A."/>
            <person name="Mikhailova N."/>
            <person name="Chen A."/>
            <person name="Palaniappan K."/>
            <person name="Land M."/>
            <person name="Hauser L."/>
            <person name="Chang Y.J."/>
            <person name="Jeffries C.D."/>
            <person name="Detter J.C."/>
            <person name="Brettin T."/>
            <person name="Rohde M."/>
            <person name="Goker M."/>
            <person name="Bristow J."/>
            <person name="Markowitz V."/>
            <person name="Eisen J.A."/>
            <person name="Hugenholtz P."/>
            <person name="Kyrpides N.C."/>
            <person name="Klenk H.P."/>
        </authorList>
    </citation>
    <scope>NUCLEOTIDE SEQUENCE [LARGE SCALE GENOMIC DNA]</scope>
    <source>
        <strain evidence="9">DSM 14365 / CIP 107738 / JCM 11303 / AJ 13395 / SMP-2</strain>
    </source>
</reference>
<evidence type="ECO:0000256" key="6">
    <source>
        <dbReference type="SAM" id="MobiDB-lite"/>
    </source>
</evidence>
<keyword evidence="3 7" id="KW-0812">Transmembrane</keyword>
<feature type="transmembrane region" description="Helical" evidence="7">
    <location>
        <begin position="73"/>
        <end position="93"/>
    </location>
</feature>
<keyword evidence="5 7" id="KW-0472">Membrane</keyword>
<dbReference type="InterPro" id="IPR022791">
    <property type="entry name" value="L-PG_synthase/AglD"/>
</dbReference>
<feature type="transmembrane region" description="Helical" evidence="7">
    <location>
        <begin position="278"/>
        <end position="303"/>
    </location>
</feature>
<dbReference type="NCBIfam" id="TIGR00374">
    <property type="entry name" value="flippase-like domain"/>
    <property type="match status" value="1"/>
</dbReference>
<evidence type="ECO:0000256" key="4">
    <source>
        <dbReference type="ARBA" id="ARBA00022989"/>
    </source>
</evidence>
<keyword evidence="9" id="KW-1185">Reference proteome</keyword>
<dbReference type="GO" id="GO:0005886">
    <property type="term" value="C:plasma membrane"/>
    <property type="evidence" value="ECO:0007669"/>
    <property type="project" value="UniProtKB-SubCell"/>
</dbReference>
<feature type="region of interest" description="Disordered" evidence="6">
    <location>
        <begin position="338"/>
        <end position="378"/>
    </location>
</feature>
<dbReference type="STRING" id="502025.Hoch_3446"/>
<comment type="subcellular location">
    <subcellularLocation>
        <location evidence="1">Cell membrane</location>
        <topology evidence="1">Multi-pass membrane protein</topology>
    </subcellularLocation>
</comment>
<dbReference type="RefSeq" id="WP_012828547.1">
    <property type="nucleotide sequence ID" value="NC_013440.1"/>
</dbReference>
<evidence type="ECO:0000313" key="8">
    <source>
        <dbReference type="EMBL" id="ACY15948.1"/>
    </source>
</evidence>
<dbReference type="eggNOG" id="COG0392">
    <property type="taxonomic scope" value="Bacteria"/>
</dbReference>
<evidence type="ECO:0000256" key="2">
    <source>
        <dbReference type="ARBA" id="ARBA00022475"/>
    </source>
</evidence>
<feature type="transmembrane region" description="Helical" evidence="7">
    <location>
        <begin position="309"/>
        <end position="327"/>
    </location>
</feature>
<organism evidence="8 9">
    <name type="scientific">Haliangium ochraceum (strain DSM 14365 / JCM 11303 / SMP-2)</name>
    <dbReference type="NCBI Taxonomy" id="502025"/>
    <lineage>
        <taxon>Bacteria</taxon>
        <taxon>Pseudomonadati</taxon>
        <taxon>Myxococcota</taxon>
        <taxon>Polyangia</taxon>
        <taxon>Haliangiales</taxon>
        <taxon>Kofleriaceae</taxon>
        <taxon>Haliangium</taxon>
    </lineage>
</organism>
<dbReference type="EMBL" id="CP001804">
    <property type="protein sequence ID" value="ACY15948.1"/>
    <property type="molecule type" value="Genomic_DNA"/>
</dbReference>
<evidence type="ECO:0008006" key="10">
    <source>
        <dbReference type="Google" id="ProtNLM"/>
    </source>
</evidence>
<keyword evidence="2" id="KW-1003">Cell membrane</keyword>
<feature type="compositionally biased region" description="Low complexity" evidence="6">
    <location>
        <begin position="359"/>
        <end position="378"/>
    </location>
</feature>
<dbReference type="Proteomes" id="UP000001880">
    <property type="component" value="Chromosome"/>
</dbReference>
<protein>
    <recommendedName>
        <fullName evidence="10">Flippase-like domain-containing protein</fullName>
    </recommendedName>
</protein>
<dbReference type="KEGG" id="hoh:Hoch_3446"/>
<evidence type="ECO:0000313" key="9">
    <source>
        <dbReference type="Proteomes" id="UP000001880"/>
    </source>
</evidence>
<evidence type="ECO:0000256" key="1">
    <source>
        <dbReference type="ARBA" id="ARBA00004651"/>
    </source>
</evidence>
<accession>D0LW16</accession>
<feature type="transmembrane region" description="Helical" evidence="7">
    <location>
        <begin position="219"/>
        <end position="240"/>
    </location>
</feature>
<evidence type="ECO:0000256" key="5">
    <source>
        <dbReference type="ARBA" id="ARBA00023136"/>
    </source>
</evidence>
<gene>
    <name evidence="8" type="ordered locus">Hoch_3446</name>
</gene>
<sequence length="378" mass="40537">MKLALNIGLSLTMLAICLFLVWPAPAERAQLGEALGRLDEIYLLGFIALLAVVHFFRAWRWNNLLAPLGARLGAGRLLAVSSVGFMAILALPARLGEFVRPALVREHGTLSATAALGTVAVERIIDGLLVSLLVFAAFFSLRGPEAPPWMMPTAYAALGIFSAALVFLGFAMRWPEKTVNTAVALTGARLLAPRFAEVLREKLLNMISGFLVMNDRRNLLWFLLWSLVYWIANGLSLWVLSLGFDLGLGVVGAFATMGLVAVGITLPNSPGLVGQYQWFTQLGLSLYLGQAGHGATGLAFAIVLHGVQVVWYMLMGGIALATPFVSLHEVWRARRIDDAPQAANDAPDDDPDEDRANIADDAAGARLSANAANPSAPP</sequence>
<dbReference type="PANTHER" id="PTHR39087:SF2">
    <property type="entry name" value="UPF0104 MEMBRANE PROTEIN MJ1595"/>
    <property type="match status" value="1"/>
</dbReference>